<keyword evidence="1" id="KW-1133">Transmembrane helix</keyword>
<dbReference type="RefSeq" id="WP_306346849.1">
    <property type="nucleotide sequence ID" value="NZ_JASAVU010000006.1"/>
</dbReference>
<accession>A0AAW8CFL9</accession>
<organism evidence="2 3">
    <name type="scientific">Phocoenobacter atlanticus subsp. atlanticus</name>
    <dbReference type="NCBI Taxonomy" id="3061285"/>
    <lineage>
        <taxon>Bacteria</taxon>
        <taxon>Pseudomonadati</taxon>
        <taxon>Pseudomonadota</taxon>
        <taxon>Gammaproteobacteria</taxon>
        <taxon>Pasteurellales</taxon>
        <taxon>Pasteurellaceae</taxon>
        <taxon>Phocoenobacter</taxon>
        <taxon>Phocoenobacter atlanticus</taxon>
    </lineage>
</organism>
<evidence type="ECO:0000256" key="1">
    <source>
        <dbReference type="SAM" id="Phobius"/>
    </source>
</evidence>
<feature type="transmembrane region" description="Helical" evidence="1">
    <location>
        <begin position="127"/>
        <end position="149"/>
    </location>
</feature>
<feature type="transmembrane region" description="Helical" evidence="1">
    <location>
        <begin position="28"/>
        <end position="47"/>
    </location>
</feature>
<protein>
    <submittedName>
        <fullName evidence="2">DUF805 domain-containing protein</fullName>
    </submittedName>
</protein>
<proteinExistence type="predicted"/>
<dbReference type="GO" id="GO:0005886">
    <property type="term" value="C:plasma membrane"/>
    <property type="evidence" value="ECO:0007669"/>
    <property type="project" value="TreeGrafter"/>
</dbReference>
<dbReference type="PANTHER" id="PTHR34980:SF2">
    <property type="entry name" value="INNER MEMBRANE PROTEIN YHAH-RELATED"/>
    <property type="match status" value="1"/>
</dbReference>
<keyword evidence="1" id="KW-0472">Membrane</keyword>
<evidence type="ECO:0000313" key="2">
    <source>
        <dbReference type="EMBL" id="MDP8148620.1"/>
    </source>
</evidence>
<feature type="transmembrane region" description="Helical" evidence="1">
    <location>
        <begin position="89"/>
        <end position="107"/>
    </location>
</feature>
<evidence type="ECO:0000313" key="3">
    <source>
        <dbReference type="Proteomes" id="UP001226020"/>
    </source>
</evidence>
<dbReference type="Proteomes" id="UP001226020">
    <property type="component" value="Unassembled WGS sequence"/>
</dbReference>
<sequence length="170" mass="19698">MLNTIINHYLHSLKNTFNYKGRATRTELCWFSVISGLLFILLLHTALVTNIYLTYFILSAIRKLYSFIIIFPSISLVVRRLHDLGKSGWWLSAVAIPFFGSFFFYALAVIKLDDSYGTDNYDEKTVFLYMGAFLFIAFISFILSLFLYFKGSQKSPNKWGDCPTTYIKNK</sequence>
<keyword evidence="1" id="KW-0812">Transmembrane</keyword>
<dbReference type="PANTHER" id="PTHR34980">
    <property type="entry name" value="INNER MEMBRANE PROTEIN-RELATED-RELATED"/>
    <property type="match status" value="1"/>
</dbReference>
<dbReference type="Pfam" id="PF05656">
    <property type="entry name" value="DUF805"/>
    <property type="match status" value="1"/>
</dbReference>
<feature type="transmembrane region" description="Helical" evidence="1">
    <location>
        <begin position="53"/>
        <end position="77"/>
    </location>
</feature>
<name>A0AAW8CFL9_9PAST</name>
<dbReference type="AlphaFoldDB" id="A0AAW8CFL9"/>
<comment type="caution">
    <text evidence="2">The sequence shown here is derived from an EMBL/GenBank/DDBJ whole genome shotgun (WGS) entry which is preliminary data.</text>
</comment>
<dbReference type="EMBL" id="JASAXT010000008">
    <property type="protein sequence ID" value="MDP8148620.1"/>
    <property type="molecule type" value="Genomic_DNA"/>
</dbReference>
<gene>
    <name evidence="2" type="ORF">QJU57_05970</name>
</gene>
<reference evidence="2 3" key="1">
    <citation type="journal article" date="2023" name="Front. Microbiol.">
        <title>Phylogeography and host specificity of Pasteurellaceae pathogenic to sea-farmed fish in the north-east Atlantic.</title>
        <authorList>
            <person name="Gulla S."/>
            <person name="Colquhoun D.J."/>
            <person name="Olsen A.B."/>
            <person name="Spilsberg B."/>
            <person name="Lagesen K."/>
            <person name="Aakesson C.P."/>
            <person name="Strom S."/>
            <person name="Manji F."/>
            <person name="Birkbeck T.H."/>
            <person name="Nilsen H.K."/>
        </authorList>
    </citation>
    <scope>NUCLEOTIDE SEQUENCE [LARGE SCALE GENOMIC DNA]</scope>
    <source>
        <strain evidence="2 3">NVIB3131</strain>
    </source>
</reference>
<dbReference type="InterPro" id="IPR008523">
    <property type="entry name" value="DUF805"/>
</dbReference>
<keyword evidence="3" id="KW-1185">Reference proteome</keyword>
<dbReference type="GeneID" id="300270850"/>